<proteinExistence type="predicted"/>
<organism evidence="6 7">
    <name type="scientific">Adiantum capillus-veneris</name>
    <name type="common">Maidenhair fern</name>
    <dbReference type="NCBI Taxonomy" id="13818"/>
    <lineage>
        <taxon>Eukaryota</taxon>
        <taxon>Viridiplantae</taxon>
        <taxon>Streptophyta</taxon>
        <taxon>Embryophyta</taxon>
        <taxon>Tracheophyta</taxon>
        <taxon>Polypodiopsida</taxon>
        <taxon>Polypodiidae</taxon>
        <taxon>Polypodiales</taxon>
        <taxon>Pteridineae</taxon>
        <taxon>Pteridaceae</taxon>
        <taxon>Vittarioideae</taxon>
        <taxon>Adiantum</taxon>
    </lineage>
</organism>
<comment type="subcellular location">
    <subcellularLocation>
        <location evidence="1">Nucleus</location>
    </subcellularLocation>
</comment>
<feature type="compositionally biased region" description="Acidic residues" evidence="3">
    <location>
        <begin position="417"/>
        <end position="428"/>
    </location>
</feature>
<dbReference type="InterPro" id="IPR018501">
    <property type="entry name" value="DDT_dom"/>
</dbReference>
<evidence type="ECO:0008006" key="8">
    <source>
        <dbReference type="Google" id="ProtNLM"/>
    </source>
</evidence>
<evidence type="ECO:0000313" key="6">
    <source>
        <dbReference type="EMBL" id="KAI5068039.1"/>
    </source>
</evidence>
<dbReference type="Pfam" id="PF02791">
    <property type="entry name" value="DDT"/>
    <property type="match status" value="1"/>
</dbReference>
<dbReference type="GO" id="GO:0006355">
    <property type="term" value="P:regulation of DNA-templated transcription"/>
    <property type="evidence" value="ECO:0007669"/>
    <property type="project" value="InterPro"/>
</dbReference>
<evidence type="ECO:0000256" key="3">
    <source>
        <dbReference type="SAM" id="MobiDB-lite"/>
    </source>
</evidence>
<feature type="domain" description="DDT" evidence="4">
    <location>
        <begin position="101"/>
        <end position="146"/>
    </location>
</feature>
<feature type="region of interest" description="Disordered" evidence="3">
    <location>
        <begin position="388"/>
        <end position="672"/>
    </location>
</feature>
<dbReference type="Pfam" id="PF15612">
    <property type="entry name" value="WHIM1"/>
    <property type="match status" value="1"/>
</dbReference>
<feature type="compositionally biased region" description="Low complexity" evidence="3">
    <location>
        <begin position="34"/>
        <end position="43"/>
    </location>
</feature>
<sequence length="765" mass="86230">MGTSNGGVMTDLPSSAGGRSQHQQARQSSRRPPRACTARTPSRLAPVAPSVERTPSRKQHGRPNSSRSDVDPPFTPMVLNSPPSPGQKDRWLLRSMWELASIIDFFNVFRSVLNIKIEFSLEELESALLTPDTLLDTIHIALLKAIPPISRNPLNRETWVPVLCKKMKDRWRWVAEDSFPLAPYHGEENATYRELDPDARVVILKALCEARLEQDDIRGFIDDMLKKGAPLSNIRKERTGSDTQGTTYWYENDPVAGQRLYRELRKSDNKEKSKVRGRLMPPPNPPQWETLATDLDEFLNVADKLCSSRNRMEIAIGKRINNDIVPDLEELQKKKERALKKQQRQALLLDSYLNTENMTSGRPRRDRKPVTYTFDDYDKSISEAIKITKRRNSSPELPALGERKMSNGVSRQHTEEVDANSFDDEEQLETASGVKHLEGTSPSKQYESAILSSESELSGARQFGRGQRLRKPQRYTESDFVDPTSDNEPGISSEEDIEGEAVYDDDYSSKRRRSAGSSDEDDEYKGDEDEEDEEDADDEDDDDYFGSSEEEDGWRGRNLKNTATARGKTRAKSKAAERSQSGLRRSQRATRSHIDYSKYEESDDGDENMKDAHSPDRADSDEGGAMLANGRDLNELEPRHAPSGQHWDNTDPVGEAYDRKDIDQGNGPLRTGKGVYEMEELHGGDDSHRPTNGVDCEPMVDVKPDVKVHRFLDLNVAAPMIGGLDDGCSKVYNHSLPFMVEKFENSGDDGSTSGSPKTSMEWPRR</sequence>
<feature type="region of interest" description="Disordered" evidence="3">
    <location>
        <begin position="267"/>
        <end position="286"/>
    </location>
</feature>
<dbReference type="OrthoDB" id="303107at2759"/>
<feature type="region of interest" description="Disordered" evidence="3">
    <location>
        <begin position="743"/>
        <end position="765"/>
    </location>
</feature>
<dbReference type="PANTHER" id="PTHR14296">
    <property type="entry name" value="REMODELING AND SPACING FACTOR 1"/>
    <property type="match status" value="1"/>
</dbReference>
<evidence type="ECO:0000256" key="1">
    <source>
        <dbReference type="ARBA" id="ARBA00004123"/>
    </source>
</evidence>
<name>A0A9D4UIE5_ADICA</name>
<accession>A0A9D4UIE5</accession>
<dbReference type="AlphaFoldDB" id="A0A9D4UIE5"/>
<dbReference type="InterPro" id="IPR028938">
    <property type="entry name" value="Rsf1-like"/>
</dbReference>
<dbReference type="InterPro" id="IPR028942">
    <property type="entry name" value="WHIM1_dom"/>
</dbReference>
<feature type="compositionally biased region" description="Acidic residues" evidence="3">
    <location>
        <begin position="493"/>
        <end position="506"/>
    </location>
</feature>
<comment type="caution">
    <text evidence="6">The sequence shown here is derived from an EMBL/GenBank/DDBJ whole genome shotgun (WGS) entry which is preliminary data.</text>
</comment>
<feature type="compositionally biased region" description="Acidic residues" evidence="3">
    <location>
        <begin position="518"/>
        <end position="552"/>
    </location>
</feature>
<evidence type="ECO:0000313" key="7">
    <source>
        <dbReference type="Proteomes" id="UP000886520"/>
    </source>
</evidence>
<dbReference type="PANTHER" id="PTHR14296:SF3">
    <property type="entry name" value="DIKAR, ISOFORM F"/>
    <property type="match status" value="1"/>
</dbReference>
<keyword evidence="2" id="KW-0539">Nucleus</keyword>
<feature type="region of interest" description="Disordered" evidence="3">
    <location>
        <begin position="1"/>
        <end position="85"/>
    </location>
</feature>
<feature type="compositionally biased region" description="Polar residues" evidence="3">
    <location>
        <begin position="748"/>
        <end position="758"/>
    </location>
</feature>
<feature type="compositionally biased region" description="Low complexity" evidence="3">
    <location>
        <begin position="16"/>
        <end position="27"/>
    </location>
</feature>
<evidence type="ECO:0000259" key="5">
    <source>
        <dbReference type="Pfam" id="PF15612"/>
    </source>
</evidence>
<dbReference type="GO" id="GO:0031213">
    <property type="term" value="C:RSF complex"/>
    <property type="evidence" value="ECO:0007669"/>
    <property type="project" value="InterPro"/>
</dbReference>
<dbReference type="EMBL" id="JABFUD020000016">
    <property type="protein sequence ID" value="KAI5068039.1"/>
    <property type="molecule type" value="Genomic_DNA"/>
</dbReference>
<dbReference type="Proteomes" id="UP000886520">
    <property type="component" value="Chromosome 16"/>
</dbReference>
<feature type="compositionally biased region" description="Basic and acidic residues" evidence="3">
    <location>
        <begin position="607"/>
        <end position="620"/>
    </location>
</feature>
<gene>
    <name evidence="6" type="ORF">GOP47_0016384</name>
</gene>
<keyword evidence="7" id="KW-1185">Reference proteome</keyword>
<evidence type="ECO:0000256" key="2">
    <source>
        <dbReference type="ARBA" id="ARBA00023242"/>
    </source>
</evidence>
<feature type="domain" description="WHIM1" evidence="5">
    <location>
        <begin position="189"/>
        <end position="222"/>
    </location>
</feature>
<reference evidence="6" key="1">
    <citation type="submission" date="2021-01" db="EMBL/GenBank/DDBJ databases">
        <title>Adiantum capillus-veneris genome.</title>
        <authorList>
            <person name="Fang Y."/>
            <person name="Liao Q."/>
        </authorList>
    </citation>
    <scope>NUCLEOTIDE SEQUENCE</scope>
    <source>
        <strain evidence="6">H3</strain>
        <tissue evidence="6">Leaf</tissue>
    </source>
</reference>
<evidence type="ECO:0000259" key="4">
    <source>
        <dbReference type="Pfam" id="PF02791"/>
    </source>
</evidence>
<protein>
    <recommendedName>
        <fullName evidence="8">DDT domain-containing protein</fullName>
    </recommendedName>
</protein>